<evidence type="ECO:0000313" key="3">
    <source>
        <dbReference type="Proteomes" id="UP001500929"/>
    </source>
</evidence>
<keyword evidence="3" id="KW-1185">Reference proteome</keyword>
<name>A0ABN3DR52_9MICO</name>
<sequence>MVSTTRRRPGRRHEDRFYTNANAQRSKRLAVAGLLGGLGIVAIGLTWVAMLGDHLVI</sequence>
<dbReference type="EMBL" id="BAAAQY010000007">
    <property type="protein sequence ID" value="GAA2239610.1"/>
    <property type="molecule type" value="Genomic_DNA"/>
</dbReference>
<proteinExistence type="predicted"/>
<evidence type="ECO:0000313" key="2">
    <source>
        <dbReference type="EMBL" id="GAA2239610.1"/>
    </source>
</evidence>
<keyword evidence="1" id="KW-0472">Membrane</keyword>
<keyword evidence="1" id="KW-1133">Transmembrane helix</keyword>
<dbReference type="RefSeq" id="WP_259480989.1">
    <property type="nucleotide sequence ID" value="NZ_BAAAQY010000007.1"/>
</dbReference>
<accession>A0ABN3DR52</accession>
<gene>
    <name evidence="2" type="ORF">GCM10009851_26210</name>
</gene>
<keyword evidence="1" id="KW-0812">Transmembrane</keyword>
<dbReference type="Proteomes" id="UP001500929">
    <property type="component" value="Unassembled WGS sequence"/>
</dbReference>
<feature type="transmembrane region" description="Helical" evidence="1">
    <location>
        <begin position="29"/>
        <end position="50"/>
    </location>
</feature>
<organism evidence="2 3">
    <name type="scientific">Herbiconiux moechotypicola</name>
    <dbReference type="NCBI Taxonomy" id="637393"/>
    <lineage>
        <taxon>Bacteria</taxon>
        <taxon>Bacillati</taxon>
        <taxon>Actinomycetota</taxon>
        <taxon>Actinomycetes</taxon>
        <taxon>Micrococcales</taxon>
        <taxon>Microbacteriaceae</taxon>
        <taxon>Herbiconiux</taxon>
    </lineage>
</organism>
<protein>
    <submittedName>
        <fullName evidence="2">Uncharacterized protein</fullName>
    </submittedName>
</protein>
<reference evidence="2 3" key="1">
    <citation type="journal article" date="2019" name="Int. J. Syst. Evol. Microbiol.">
        <title>The Global Catalogue of Microorganisms (GCM) 10K type strain sequencing project: providing services to taxonomists for standard genome sequencing and annotation.</title>
        <authorList>
            <consortium name="The Broad Institute Genomics Platform"/>
            <consortium name="The Broad Institute Genome Sequencing Center for Infectious Disease"/>
            <person name="Wu L."/>
            <person name="Ma J."/>
        </authorList>
    </citation>
    <scope>NUCLEOTIDE SEQUENCE [LARGE SCALE GENOMIC DNA]</scope>
    <source>
        <strain evidence="2 3">JCM 16117</strain>
    </source>
</reference>
<evidence type="ECO:0000256" key="1">
    <source>
        <dbReference type="SAM" id="Phobius"/>
    </source>
</evidence>
<comment type="caution">
    <text evidence="2">The sequence shown here is derived from an EMBL/GenBank/DDBJ whole genome shotgun (WGS) entry which is preliminary data.</text>
</comment>